<accession>A0A6I5NBE6</accession>
<dbReference type="RefSeq" id="WP_163227338.1">
    <property type="nucleotide sequence ID" value="NZ_VYSG01000001.1"/>
</dbReference>
<protein>
    <submittedName>
        <fullName evidence="1">Uncharacterized protein</fullName>
    </submittedName>
</protein>
<comment type="caution">
    <text evidence="1">The sequence shown here is derived from an EMBL/GenBank/DDBJ whole genome shotgun (WGS) entry which is preliminary data.</text>
</comment>
<evidence type="ECO:0000313" key="2">
    <source>
        <dbReference type="Proteomes" id="UP000469292"/>
    </source>
</evidence>
<sequence length="319" mass="34191">MTFEGEPTIERVAALAKVREAGETASELEALWPLTDAAQMDNDAKYVENLQVRITTALAEAMTGEEIRPADAEYVYEGAETIPGCDQRIVDALLAANDAYDTIDEFSETKNTDVLFEAASLLGAGWDDATVDAVRAHVADLEAYIDARIAADGHFLLETTPAALAGRFAIVVVAIDDLLRVLLRQLGCTAPAPQIGGAGAARVSEVGKAALPLVPFANELAEQLSVPRLYASAGQLRGLVAAYETPNGDYSTADAAVVLGETLAPMAAAEWRRHREDVLWDAEKAKEEAKAEDERKNKEALAAKFAHVKDDPNKETVEL</sequence>
<evidence type="ECO:0000313" key="1">
    <source>
        <dbReference type="EMBL" id="NEG69810.1"/>
    </source>
</evidence>
<name>A0A6I5NBE6_9BIFI</name>
<proteinExistence type="predicted"/>
<dbReference type="Proteomes" id="UP000469292">
    <property type="component" value="Unassembled WGS sequence"/>
</dbReference>
<reference evidence="1 2" key="1">
    <citation type="submission" date="2019-09" db="EMBL/GenBank/DDBJ databases">
        <title>Phylogenetic characterization of a novel taxon of the genus Bifidobacterium: Bifidobacterium choloepi sp. nov.</title>
        <authorList>
            <person name="Modesto M."/>
            <person name="Satti M."/>
        </authorList>
    </citation>
    <scope>NUCLEOTIDE SEQUENCE [LARGE SCALE GENOMIC DNA]</scope>
    <source>
        <strain evidence="1 2">BRDM6</strain>
    </source>
</reference>
<dbReference type="AlphaFoldDB" id="A0A6I5NBE6"/>
<keyword evidence="2" id="KW-1185">Reference proteome</keyword>
<organism evidence="1 2">
    <name type="scientific">Bifidobacterium choloepi</name>
    <dbReference type="NCBI Taxonomy" id="2614131"/>
    <lineage>
        <taxon>Bacteria</taxon>
        <taxon>Bacillati</taxon>
        <taxon>Actinomycetota</taxon>
        <taxon>Actinomycetes</taxon>
        <taxon>Bifidobacteriales</taxon>
        <taxon>Bifidobacteriaceae</taxon>
        <taxon>Bifidobacterium</taxon>
    </lineage>
</organism>
<dbReference type="EMBL" id="VYSG01000001">
    <property type="protein sequence ID" value="NEG69810.1"/>
    <property type="molecule type" value="Genomic_DNA"/>
</dbReference>
<gene>
    <name evidence="1" type="ORF">F6S87_04170</name>
</gene>